<reference evidence="3 4" key="1">
    <citation type="journal article" date="2017" name="Mol. Ecol.">
        <title>Comparative and population genomic landscape of Phellinus noxius: A hypervariable fungus causing root rot in trees.</title>
        <authorList>
            <person name="Chung C.L."/>
            <person name="Lee T.J."/>
            <person name="Akiba M."/>
            <person name="Lee H.H."/>
            <person name="Kuo T.H."/>
            <person name="Liu D."/>
            <person name="Ke H.M."/>
            <person name="Yokoi T."/>
            <person name="Roa M.B."/>
            <person name="Lu M.J."/>
            <person name="Chang Y.Y."/>
            <person name="Ann P.J."/>
            <person name="Tsai J.N."/>
            <person name="Chen C.Y."/>
            <person name="Tzean S.S."/>
            <person name="Ota Y."/>
            <person name="Hattori T."/>
            <person name="Sahashi N."/>
            <person name="Liou R.F."/>
            <person name="Kikuchi T."/>
            <person name="Tsai I.J."/>
        </authorList>
    </citation>
    <scope>NUCLEOTIDE SEQUENCE [LARGE SCALE GENOMIC DNA]</scope>
    <source>
        <strain evidence="3 4">FFPRI411160</strain>
    </source>
</reference>
<feature type="transmembrane region" description="Helical" evidence="2">
    <location>
        <begin position="647"/>
        <end position="668"/>
    </location>
</feature>
<dbReference type="EMBL" id="NBII01000006">
    <property type="protein sequence ID" value="PAV17917.1"/>
    <property type="molecule type" value="Genomic_DNA"/>
</dbReference>
<dbReference type="AlphaFoldDB" id="A0A286UEB9"/>
<name>A0A286UEB9_9AGAM</name>
<feature type="region of interest" description="Disordered" evidence="1">
    <location>
        <begin position="382"/>
        <end position="412"/>
    </location>
</feature>
<protein>
    <submittedName>
        <fullName evidence="3">Uncharacterized protein</fullName>
    </submittedName>
</protein>
<proteinExistence type="predicted"/>
<dbReference type="Proteomes" id="UP000217199">
    <property type="component" value="Unassembled WGS sequence"/>
</dbReference>
<evidence type="ECO:0000313" key="3">
    <source>
        <dbReference type="EMBL" id="PAV17917.1"/>
    </source>
</evidence>
<evidence type="ECO:0000313" key="4">
    <source>
        <dbReference type="Proteomes" id="UP000217199"/>
    </source>
</evidence>
<sequence>MANKGGSVSTPHSSYSSKRARTGLKAALGSSTFFHSHLQEGLRIEESTSDVSSTLRHVYSGPSSDTEMRTHSSILSNSESALNSCEERPRVSQRHELESSARDANILPSTSKHHLQMPPPIAPLKTKVRSSSAMAPKAGDQEFWAMVAGAQASQNATASGSRQYHYMTRSQSAGAASTLPAPKMRKQLSSYNPSLESSYVGTAVAWYPSRGKLLSPIEEVHYSPDKQADTASLNSNTSVRSNLFINRSVRRTGSTSTLNSGQSLVSHSPEDLSSPLRIQSRPVLPVIPASPRESQNVFEAESIPFPDSSITFPTSAYTTTQYAYPAEQDIGEQLSTPRFADPHHLSEYYREHGRDVGDGSSSSTPSLLTRSESVRTELTYLTAQDSAAGSRRASGVPGDQEAGDGTLVDHDKKSSPIARLKASFETLLPKVRRIPGPTSPVQLAASVHSVSQASTKWISQAHSNLKERASAPWRAGTEQDAGTEKGKPAEVLFWTGFLAPWCWLIGGWMLARSGETIIERQPSEATTKVDGVDAREATDLHRQLREQRSRELAGLSTPIGRALSEKGSRGRMARSVTSERRKSASSLWTAAKNSSADLLTSIRGDRTQEDRMSTRKLHPIALDPEAAMDQPHVIQPRLDPWVTRCRVAAIISGMFILALCIVALVVLVRSL</sequence>
<feature type="region of interest" description="Disordered" evidence="1">
    <location>
        <begin position="252"/>
        <end position="273"/>
    </location>
</feature>
<feature type="region of interest" description="Disordered" evidence="1">
    <location>
        <begin position="45"/>
        <end position="82"/>
    </location>
</feature>
<evidence type="ECO:0000256" key="1">
    <source>
        <dbReference type="SAM" id="MobiDB-lite"/>
    </source>
</evidence>
<feature type="compositionally biased region" description="Polar residues" evidence="1">
    <location>
        <begin position="49"/>
        <end position="82"/>
    </location>
</feature>
<feature type="compositionally biased region" description="Polar residues" evidence="1">
    <location>
        <begin position="252"/>
        <end position="266"/>
    </location>
</feature>
<feature type="compositionally biased region" description="Polar residues" evidence="1">
    <location>
        <begin position="1"/>
        <end position="17"/>
    </location>
</feature>
<dbReference type="InParanoid" id="A0A286UEB9"/>
<comment type="caution">
    <text evidence="3">The sequence shown here is derived from an EMBL/GenBank/DDBJ whole genome shotgun (WGS) entry which is preliminary data.</text>
</comment>
<evidence type="ECO:0000256" key="2">
    <source>
        <dbReference type="SAM" id="Phobius"/>
    </source>
</evidence>
<dbReference type="OrthoDB" id="3251367at2759"/>
<organism evidence="3 4">
    <name type="scientific">Pyrrhoderma noxium</name>
    <dbReference type="NCBI Taxonomy" id="2282107"/>
    <lineage>
        <taxon>Eukaryota</taxon>
        <taxon>Fungi</taxon>
        <taxon>Dikarya</taxon>
        <taxon>Basidiomycota</taxon>
        <taxon>Agaricomycotina</taxon>
        <taxon>Agaricomycetes</taxon>
        <taxon>Hymenochaetales</taxon>
        <taxon>Hymenochaetaceae</taxon>
        <taxon>Pyrrhoderma</taxon>
    </lineage>
</organism>
<keyword evidence="2" id="KW-0812">Transmembrane</keyword>
<feature type="region of interest" description="Disordered" evidence="1">
    <location>
        <begin position="1"/>
        <end position="21"/>
    </location>
</feature>
<keyword evidence="2" id="KW-1133">Transmembrane helix</keyword>
<keyword evidence="4" id="KW-1185">Reference proteome</keyword>
<keyword evidence="2" id="KW-0472">Membrane</keyword>
<dbReference type="STRING" id="2282107.A0A286UEB9"/>
<accession>A0A286UEB9</accession>
<gene>
    <name evidence="3" type="ORF">PNOK_0640300</name>
</gene>